<keyword evidence="9" id="KW-1185">Reference proteome</keyword>
<feature type="domain" description="VTT" evidence="7">
    <location>
        <begin position="78"/>
        <end position="188"/>
    </location>
</feature>
<dbReference type="PANTHER" id="PTHR12677">
    <property type="entry name" value="GOLGI APPARATUS MEMBRANE PROTEIN TVP38-RELATED"/>
    <property type="match status" value="1"/>
</dbReference>
<evidence type="ECO:0000256" key="4">
    <source>
        <dbReference type="ARBA" id="ARBA00022989"/>
    </source>
</evidence>
<proteinExistence type="inferred from homology"/>
<evidence type="ECO:0000256" key="2">
    <source>
        <dbReference type="ARBA" id="ARBA00022475"/>
    </source>
</evidence>
<evidence type="ECO:0000256" key="5">
    <source>
        <dbReference type="ARBA" id="ARBA00023136"/>
    </source>
</evidence>
<feature type="transmembrane region" description="Helical" evidence="6">
    <location>
        <begin position="7"/>
        <end position="30"/>
    </location>
</feature>
<dbReference type="PANTHER" id="PTHR12677:SF59">
    <property type="entry name" value="GOLGI APPARATUS MEMBRANE PROTEIN TVP38-RELATED"/>
    <property type="match status" value="1"/>
</dbReference>
<keyword evidence="4 6" id="KW-1133">Transmembrane helix</keyword>
<dbReference type="InterPro" id="IPR015414">
    <property type="entry name" value="TMEM64"/>
</dbReference>
<evidence type="ECO:0000256" key="1">
    <source>
        <dbReference type="ARBA" id="ARBA00004651"/>
    </source>
</evidence>
<evidence type="ECO:0000259" key="7">
    <source>
        <dbReference type="Pfam" id="PF09335"/>
    </source>
</evidence>
<comment type="caution">
    <text evidence="8">The sequence shown here is derived from an EMBL/GenBank/DDBJ whole genome shotgun (WGS) entry which is preliminary data.</text>
</comment>
<dbReference type="Proteomes" id="UP000776629">
    <property type="component" value="Unassembled WGS sequence"/>
</dbReference>
<dbReference type="InterPro" id="IPR032816">
    <property type="entry name" value="VTT_dom"/>
</dbReference>
<keyword evidence="3 6" id="KW-0812">Transmembrane</keyword>
<evidence type="ECO:0000313" key="8">
    <source>
        <dbReference type="EMBL" id="MBM6754304.1"/>
    </source>
</evidence>
<accession>A0ABS2EP90</accession>
<feature type="transmembrane region" description="Helical" evidence="6">
    <location>
        <begin position="198"/>
        <end position="215"/>
    </location>
</feature>
<keyword evidence="5 6" id="KW-0472">Membrane</keyword>
<feature type="transmembrane region" description="Helical" evidence="6">
    <location>
        <begin position="168"/>
        <end position="186"/>
    </location>
</feature>
<keyword evidence="2 6" id="KW-1003">Cell membrane</keyword>
<sequence>MKKNDHKWLLIGVATIVIIIFLALLIWDFMPEIKLLLHYNPHNRALLIKLIRAHGIKDMLFLIIVIALLNAIPGASNSVICIFTGLCYGPVVGFLINWLANILGNCSTYGLINRLNFSKRFKENQILERLMHHEHPLLGLTLGYMVPVIPSIMVNYSCTQLKIKTSQFLLMVAVGMLPTSFLYAFGGDAIMKGSFKRIVVAVMFVVVLICLRQLIVHHRRENN</sequence>
<evidence type="ECO:0000256" key="6">
    <source>
        <dbReference type="RuleBase" id="RU366058"/>
    </source>
</evidence>
<evidence type="ECO:0000313" key="9">
    <source>
        <dbReference type="Proteomes" id="UP000776629"/>
    </source>
</evidence>
<feature type="transmembrane region" description="Helical" evidence="6">
    <location>
        <begin position="137"/>
        <end position="156"/>
    </location>
</feature>
<dbReference type="RefSeq" id="WP_204776627.1">
    <property type="nucleotide sequence ID" value="NZ_JACJJQ010000024.1"/>
</dbReference>
<evidence type="ECO:0000256" key="3">
    <source>
        <dbReference type="ARBA" id="ARBA00022692"/>
    </source>
</evidence>
<protein>
    <recommendedName>
        <fullName evidence="6">TVP38/TMEM64 family membrane protein</fullName>
    </recommendedName>
</protein>
<dbReference type="Pfam" id="PF09335">
    <property type="entry name" value="VTT_dom"/>
    <property type="match status" value="1"/>
</dbReference>
<feature type="transmembrane region" description="Helical" evidence="6">
    <location>
        <begin position="50"/>
        <end position="72"/>
    </location>
</feature>
<name>A0ABS2EP90_9LACO</name>
<reference evidence="8 9" key="1">
    <citation type="journal article" date="2021" name="Sci. Rep.">
        <title>The distribution of antibiotic resistance genes in chicken gut microbiota commensals.</title>
        <authorList>
            <person name="Juricova H."/>
            <person name="Matiasovicova J."/>
            <person name="Kubasova T."/>
            <person name="Cejkova D."/>
            <person name="Rychlik I."/>
        </authorList>
    </citation>
    <scope>NUCLEOTIDE SEQUENCE [LARGE SCALE GENOMIC DNA]</scope>
    <source>
        <strain evidence="8 9">An810</strain>
    </source>
</reference>
<gene>
    <name evidence="8" type="ORF">H5993_05985</name>
</gene>
<comment type="subcellular location">
    <subcellularLocation>
        <location evidence="1 6">Cell membrane</location>
        <topology evidence="1 6">Multi-pass membrane protein</topology>
    </subcellularLocation>
</comment>
<organism evidence="8 9">
    <name type="scientific">Limosilactobacillus alvi</name>
    <dbReference type="NCBI Taxonomy" id="990412"/>
    <lineage>
        <taxon>Bacteria</taxon>
        <taxon>Bacillati</taxon>
        <taxon>Bacillota</taxon>
        <taxon>Bacilli</taxon>
        <taxon>Lactobacillales</taxon>
        <taxon>Lactobacillaceae</taxon>
        <taxon>Limosilactobacillus</taxon>
    </lineage>
</organism>
<comment type="similarity">
    <text evidence="6">Belongs to the TVP38/TMEM64 family.</text>
</comment>
<dbReference type="EMBL" id="JACJJQ010000024">
    <property type="protein sequence ID" value="MBM6754304.1"/>
    <property type="molecule type" value="Genomic_DNA"/>
</dbReference>